<dbReference type="PANTHER" id="PTHR37404">
    <property type="entry name" value="HCG1796489"/>
    <property type="match status" value="1"/>
</dbReference>
<feature type="compositionally biased region" description="Polar residues" evidence="1">
    <location>
        <begin position="118"/>
        <end position="137"/>
    </location>
</feature>
<dbReference type="EMBL" id="CADEBC010000521">
    <property type="protein sequence ID" value="CAB3244419.1"/>
    <property type="molecule type" value="Genomic_DNA"/>
</dbReference>
<dbReference type="OrthoDB" id="958254at2759"/>
<reference evidence="2 3" key="1">
    <citation type="submission" date="2020-04" db="EMBL/GenBank/DDBJ databases">
        <authorList>
            <person name="Wallbank WR R."/>
            <person name="Pardo Diaz C."/>
            <person name="Kozak K."/>
            <person name="Martin S."/>
            <person name="Jiggins C."/>
            <person name="Moest M."/>
            <person name="Warren A I."/>
            <person name="Byers J.R.P. K."/>
            <person name="Montejo-Kovacevich G."/>
            <person name="Yen C E."/>
        </authorList>
    </citation>
    <scope>NUCLEOTIDE SEQUENCE [LARGE SCALE GENOMIC DNA]</scope>
</reference>
<evidence type="ECO:0000256" key="1">
    <source>
        <dbReference type="SAM" id="MobiDB-lite"/>
    </source>
</evidence>
<accession>A0A8S1AHM1</accession>
<organism evidence="2 3">
    <name type="scientific">Arctia plantaginis</name>
    <name type="common">Wood tiger moth</name>
    <name type="synonym">Phalaena plantaginis</name>
    <dbReference type="NCBI Taxonomy" id="874455"/>
    <lineage>
        <taxon>Eukaryota</taxon>
        <taxon>Metazoa</taxon>
        <taxon>Ecdysozoa</taxon>
        <taxon>Arthropoda</taxon>
        <taxon>Hexapoda</taxon>
        <taxon>Insecta</taxon>
        <taxon>Pterygota</taxon>
        <taxon>Neoptera</taxon>
        <taxon>Endopterygota</taxon>
        <taxon>Lepidoptera</taxon>
        <taxon>Glossata</taxon>
        <taxon>Ditrysia</taxon>
        <taxon>Noctuoidea</taxon>
        <taxon>Erebidae</taxon>
        <taxon>Arctiinae</taxon>
        <taxon>Arctia</taxon>
    </lineage>
</organism>
<comment type="caution">
    <text evidence="2">The sequence shown here is derived from an EMBL/GenBank/DDBJ whole genome shotgun (WGS) entry which is preliminary data.</text>
</comment>
<dbReference type="PANTHER" id="PTHR37404:SF1">
    <property type="entry name" value="HCG1796489"/>
    <property type="match status" value="1"/>
</dbReference>
<keyword evidence="3" id="KW-1185">Reference proteome</keyword>
<evidence type="ECO:0000313" key="2">
    <source>
        <dbReference type="EMBL" id="CAB3244419.1"/>
    </source>
</evidence>
<feature type="region of interest" description="Disordered" evidence="1">
    <location>
        <begin position="117"/>
        <end position="137"/>
    </location>
</feature>
<proteinExistence type="predicted"/>
<protein>
    <submittedName>
        <fullName evidence="2">Uncharacterized protein</fullName>
    </submittedName>
</protein>
<gene>
    <name evidence="2" type="ORF">APLA_LOCUS9929</name>
</gene>
<evidence type="ECO:0000313" key="3">
    <source>
        <dbReference type="Proteomes" id="UP000494106"/>
    </source>
</evidence>
<dbReference type="AlphaFoldDB" id="A0A8S1AHM1"/>
<sequence length="350" mass="40991">MQAIYPKKLPAPNWDRVHLEHPVKRYIGTGISSETIARGWRPPGEVLKQQKKPFEEIRNYFHDYNVTNQLTRSQTIEDFGIKPPDTKRFNKHTSCTENEYVNHQSRRIADRVPRLTAHGTTETKSQFTPPVTPSRLITNKDQYKHPAKLPQAPPLPEPSWRKDLEPLYTTYEGFEKLLDPYLTTSRLHHRPYTADQLQRASCNKDVVTYYTFKDTVYTRTRKPETEWRLPVSRPKSVFDREKFKEGLREIRTHNKLPFVPGTFRTEASDNYISPNLQPASQIHNLEEEVRGYYEKCLANMETNVPEEYTAFRQQYATENSVVGSRKPVCAVFDQFTEKNKRLAIKSIFRG</sequence>
<name>A0A8S1AHM1_ARCPL</name>
<feature type="region of interest" description="Disordered" evidence="1">
    <location>
        <begin position="142"/>
        <end position="161"/>
    </location>
</feature>
<dbReference type="InterPro" id="IPR053347">
    <property type="entry name" value="Axonemal_MT_stabilizer"/>
</dbReference>
<dbReference type="Proteomes" id="UP000494106">
    <property type="component" value="Unassembled WGS sequence"/>
</dbReference>